<sequence>MASFVLLAVCCALFIYKAYKYMFFKPPNCPPGPPRIPVFGSYLIMLLINYKHLQRSIDWLCQYYKTNILSLYMGDFLTVVANDSDSVREVMINTKLDGRPDLPLSQLRNASSVTKGIFFTMGLYWRDQRRYTLRHLRDFGLGRRFNELELDIEAETRQLIEIIKSGPKYAHEKELFDNKMVLCPNIFYPITANSFLKILCNERIPRESQSEIFRAAKTGYGFLKHADSFGRLFSFLPWVAKVFPNLSSYTKLRKLSMSQYDFMKKLIDEQYETYDENHERHFLDVYFKEMKASQRNKHYKHADFSYEQLIITCLDFYQPASVLSPMTIAFYLRLLILNPHVKKRIQNEIDDVVGRSRLPNLDDRNKLHYTEASIREAFRYETLIPNGIPRLALEPTQLSQYDIPKNCVVMTGLRGAHLDSKRWPDANKFQPERFLDNEGKLNLKKDHSVPFGAGKRLCAGETHARNVMFLTVSAILQNFDISVPDESKLHRESDFLTGLISIVPNFFVKFDTR</sequence>
<evidence type="ECO:0000256" key="6">
    <source>
        <dbReference type="ARBA" id="ARBA00022617"/>
    </source>
</evidence>
<protein>
    <submittedName>
        <fullName evidence="16">Cytochrome P450</fullName>
    </submittedName>
</protein>
<dbReference type="InterPro" id="IPR050182">
    <property type="entry name" value="Cytochrome_P450_fam2"/>
</dbReference>
<keyword evidence="8" id="KW-0256">Endoplasmic reticulum</keyword>
<keyword evidence="12 15" id="KW-0503">Monooxygenase</keyword>
<evidence type="ECO:0000256" key="13">
    <source>
        <dbReference type="ARBA" id="ARBA00023136"/>
    </source>
</evidence>
<dbReference type="PRINTS" id="PR00385">
    <property type="entry name" value="P450"/>
</dbReference>
<comment type="function">
    <text evidence="2">May be involved in the metabolism of insect hormones and in the breakdown of synthetic insecticides.</text>
</comment>
<evidence type="ECO:0000256" key="7">
    <source>
        <dbReference type="ARBA" id="ARBA00022723"/>
    </source>
</evidence>
<dbReference type="Pfam" id="PF00067">
    <property type="entry name" value="p450"/>
    <property type="match status" value="1"/>
</dbReference>
<gene>
    <name evidence="16" type="primary">Cyp304a1_1</name>
    <name evidence="16" type="ORF">Bhyg_14667</name>
</gene>
<keyword evidence="17" id="KW-1185">Reference proteome</keyword>
<dbReference type="GO" id="GO:0005506">
    <property type="term" value="F:iron ion binding"/>
    <property type="evidence" value="ECO:0007669"/>
    <property type="project" value="InterPro"/>
</dbReference>
<dbReference type="GO" id="GO:0008395">
    <property type="term" value="F:steroid hydroxylase activity"/>
    <property type="evidence" value="ECO:0007669"/>
    <property type="project" value="TreeGrafter"/>
</dbReference>
<dbReference type="PANTHER" id="PTHR24300">
    <property type="entry name" value="CYTOCHROME P450 508A4-RELATED"/>
    <property type="match status" value="1"/>
</dbReference>
<comment type="caution">
    <text evidence="16">The sequence shown here is derived from an EMBL/GenBank/DDBJ whole genome shotgun (WGS) entry which is preliminary data.</text>
</comment>
<dbReference type="InterPro" id="IPR017972">
    <property type="entry name" value="Cyt_P450_CS"/>
</dbReference>
<accession>A0A9Q0MQC7</accession>
<keyword evidence="6 14" id="KW-0349">Heme</keyword>
<comment type="cofactor">
    <cofactor evidence="1 14">
        <name>heme</name>
        <dbReference type="ChEBI" id="CHEBI:30413"/>
    </cofactor>
</comment>
<dbReference type="SUPFAM" id="SSF48264">
    <property type="entry name" value="Cytochrome P450"/>
    <property type="match status" value="1"/>
</dbReference>
<dbReference type="InterPro" id="IPR036396">
    <property type="entry name" value="Cyt_P450_sf"/>
</dbReference>
<evidence type="ECO:0000256" key="3">
    <source>
        <dbReference type="ARBA" id="ARBA00004174"/>
    </source>
</evidence>
<dbReference type="GO" id="GO:0006082">
    <property type="term" value="P:organic acid metabolic process"/>
    <property type="evidence" value="ECO:0007669"/>
    <property type="project" value="TreeGrafter"/>
</dbReference>
<dbReference type="AlphaFoldDB" id="A0A9Q0MQC7"/>
<proteinExistence type="inferred from homology"/>
<dbReference type="GO" id="GO:0005789">
    <property type="term" value="C:endoplasmic reticulum membrane"/>
    <property type="evidence" value="ECO:0007669"/>
    <property type="project" value="UniProtKB-SubCell"/>
</dbReference>
<dbReference type="InterPro" id="IPR002401">
    <property type="entry name" value="Cyt_P450_E_grp-I"/>
</dbReference>
<evidence type="ECO:0000313" key="16">
    <source>
        <dbReference type="EMBL" id="KAJ6636080.1"/>
    </source>
</evidence>
<dbReference type="Gene3D" id="1.10.630.10">
    <property type="entry name" value="Cytochrome P450"/>
    <property type="match status" value="1"/>
</dbReference>
<reference evidence="16" key="1">
    <citation type="submission" date="2022-07" db="EMBL/GenBank/DDBJ databases">
        <authorList>
            <person name="Trinca V."/>
            <person name="Uliana J.V.C."/>
            <person name="Torres T.T."/>
            <person name="Ward R.J."/>
            <person name="Monesi N."/>
        </authorList>
    </citation>
    <scope>NUCLEOTIDE SEQUENCE</scope>
    <source>
        <strain evidence="16">HSMRA1968</strain>
        <tissue evidence="16">Whole embryos</tissue>
    </source>
</reference>
<evidence type="ECO:0000256" key="4">
    <source>
        <dbReference type="ARBA" id="ARBA00004406"/>
    </source>
</evidence>
<evidence type="ECO:0000256" key="12">
    <source>
        <dbReference type="ARBA" id="ARBA00023033"/>
    </source>
</evidence>
<dbReference type="EMBL" id="WJQU01000004">
    <property type="protein sequence ID" value="KAJ6636080.1"/>
    <property type="molecule type" value="Genomic_DNA"/>
</dbReference>
<dbReference type="FunFam" id="1.10.630.10:FF:000238">
    <property type="entry name" value="Cytochrome P450 2A6"/>
    <property type="match status" value="1"/>
</dbReference>
<dbReference type="GO" id="GO:0016712">
    <property type="term" value="F:oxidoreductase activity, acting on paired donors, with incorporation or reduction of molecular oxygen, reduced flavin or flavoprotein as one donor, and incorporation of one atom of oxygen"/>
    <property type="evidence" value="ECO:0007669"/>
    <property type="project" value="TreeGrafter"/>
</dbReference>
<dbReference type="GO" id="GO:0006805">
    <property type="term" value="P:xenobiotic metabolic process"/>
    <property type="evidence" value="ECO:0007669"/>
    <property type="project" value="TreeGrafter"/>
</dbReference>
<evidence type="ECO:0000313" key="17">
    <source>
        <dbReference type="Proteomes" id="UP001151699"/>
    </source>
</evidence>
<feature type="binding site" description="axial binding residue" evidence="14">
    <location>
        <position position="458"/>
    </location>
    <ligand>
        <name>heme</name>
        <dbReference type="ChEBI" id="CHEBI:30413"/>
    </ligand>
    <ligandPart>
        <name>Fe</name>
        <dbReference type="ChEBI" id="CHEBI:18248"/>
    </ligandPart>
</feature>
<evidence type="ECO:0000256" key="9">
    <source>
        <dbReference type="ARBA" id="ARBA00022848"/>
    </source>
</evidence>
<dbReference type="PANTHER" id="PTHR24300:SF376">
    <property type="entry name" value="CYTOCHROME P450 15A1"/>
    <property type="match status" value="1"/>
</dbReference>
<evidence type="ECO:0000256" key="10">
    <source>
        <dbReference type="ARBA" id="ARBA00023002"/>
    </source>
</evidence>
<keyword evidence="9" id="KW-0492">Microsome</keyword>
<dbReference type="InterPro" id="IPR001128">
    <property type="entry name" value="Cyt_P450"/>
</dbReference>
<dbReference type="GO" id="GO:0020037">
    <property type="term" value="F:heme binding"/>
    <property type="evidence" value="ECO:0007669"/>
    <property type="project" value="InterPro"/>
</dbReference>
<organism evidence="16 17">
    <name type="scientific">Pseudolycoriella hygida</name>
    <dbReference type="NCBI Taxonomy" id="35572"/>
    <lineage>
        <taxon>Eukaryota</taxon>
        <taxon>Metazoa</taxon>
        <taxon>Ecdysozoa</taxon>
        <taxon>Arthropoda</taxon>
        <taxon>Hexapoda</taxon>
        <taxon>Insecta</taxon>
        <taxon>Pterygota</taxon>
        <taxon>Neoptera</taxon>
        <taxon>Endopterygota</taxon>
        <taxon>Diptera</taxon>
        <taxon>Nematocera</taxon>
        <taxon>Sciaroidea</taxon>
        <taxon>Sciaridae</taxon>
        <taxon>Pseudolycoriella</taxon>
    </lineage>
</organism>
<evidence type="ECO:0000256" key="5">
    <source>
        <dbReference type="ARBA" id="ARBA00010617"/>
    </source>
</evidence>
<evidence type="ECO:0000256" key="1">
    <source>
        <dbReference type="ARBA" id="ARBA00001971"/>
    </source>
</evidence>
<keyword evidence="13" id="KW-0472">Membrane</keyword>
<evidence type="ECO:0000256" key="2">
    <source>
        <dbReference type="ARBA" id="ARBA00003690"/>
    </source>
</evidence>
<comment type="subcellular location">
    <subcellularLocation>
        <location evidence="4">Endoplasmic reticulum membrane</location>
        <topology evidence="4">Peripheral membrane protein</topology>
    </subcellularLocation>
    <subcellularLocation>
        <location evidence="3">Microsome membrane</location>
        <topology evidence="3">Peripheral membrane protein</topology>
    </subcellularLocation>
</comment>
<evidence type="ECO:0000256" key="8">
    <source>
        <dbReference type="ARBA" id="ARBA00022824"/>
    </source>
</evidence>
<dbReference type="Proteomes" id="UP001151699">
    <property type="component" value="Chromosome C"/>
</dbReference>
<dbReference type="PRINTS" id="PR00463">
    <property type="entry name" value="EP450I"/>
</dbReference>
<comment type="similarity">
    <text evidence="5 15">Belongs to the cytochrome P450 family.</text>
</comment>
<evidence type="ECO:0000256" key="14">
    <source>
        <dbReference type="PIRSR" id="PIRSR602401-1"/>
    </source>
</evidence>
<keyword evidence="11 14" id="KW-0408">Iron</keyword>
<keyword evidence="7 14" id="KW-0479">Metal-binding</keyword>
<evidence type="ECO:0000256" key="11">
    <source>
        <dbReference type="ARBA" id="ARBA00023004"/>
    </source>
</evidence>
<evidence type="ECO:0000256" key="15">
    <source>
        <dbReference type="RuleBase" id="RU000461"/>
    </source>
</evidence>
<dbReference type="PROSITE" id="PS00086">
    <property type="entry name" value="CYTOCHROME_P450"/>
    <property type="match status" value="1"/>
</dbReference>
<dbReference type="OrthoDB" id="1103324at2759"/>
<keyword evidence="10 15" id="KW-0560">Oxidoreductase</keyword>
<name>A0A9Q0MQC7_9DIPT</name>